<gene>
    <name evidence="13" type="ordered locus">amb1217</name>
</gene>
<name>Q2W804_PARM1</name>
<keyword evidence="4" id="KW-0812">Transmembrane</keyword>
<reference evidence="13 14" key="1">
    <citation type="journal article" date="2005" name="DNA Res.">
        <title>Complete genome sequence of the facultative anaerobic magnetotactic bacterium Magnetospirillum sp. strain AMB-1.</title>
        <authorList>
            <person name="Matsunaga T."/>
            <person name="Okamura Y."/>
            <person name="Fukuda Y."/>
            <person name="Wahyudi A.T."/>
            <person name="Murase Y."/>
            <person name="Takeyama H."/>
        </authorList>
    </citation>
    <scope>NUCLEOTIDE SEQUENCE [LARGE SCALE GENOMIC DNA]</scope>
    <source>
        <strain evidence="14">ATCC 700264 / AMB-1</strain>
    </source>
</reference>
<dbReference type="PROSITE" id="PS50192">
    <property type="entry name" value="T_SNARE"/>
    <property type="match status" value="1"/>
</dbReference>
<keyword evidence="3" id="KW-0997">Cell inner membrane</keyword>
<dbReference type="SUPFAM" id="SSF58104">
    <property type="entry name" value="Methyl-accepting chemotaxis protein (MCP) signaling domain"/>
    <property type="match status" value="1"/>
</dbReference>
<dbReference type="InterPro" id="IPR003660">
    <property type="entry name" value="HAMP_dom"/>
</dbReference>
<dbReference type="GO" id="GO:0007165">
    <property type="term" value="P:signal transduction"/>
    <property type="evidence" value="ECO:0007669"/>
    <property type="project" value="UniProtKB-KW"/>
</dbReference>
<comment type="subcellular location">
    <subcellularLocation>
        <location evidence="1">Cell inner membrane</location>
        <topology evidence="1">Multi-pass membrane protein</topology>
    </subcellularLocation>
</comment>
<dbReference type="Gene3D" id="6.10.340.10">
    <property type="match status" value="1"/>
</dbReference>
<dbReference type="GO" id="GO:0004888">
    <property type="term" value="F:transmembrane signaling receptor activity"/>
    <property type="evidence" value="ECO:0007669"/>
    <property type="project" value="InterPro"/>
</dbReference>
<dbReference type="SMART" id="SM00283">
    <property type="entry name" value="MA"/>
    <property type="match status" value="1"/>
</dbReference>
<accession>Q2W804</accession>
<dbReference type="PRINTS" id="PR00260">
    <property type="entry name" value="CHEMTRNSDUCR"/>
</dbReference>
<keyword evidence="7 9" id="KW-0807">Transducer</keyword>
<dbReference type="InterPro" id="IPR004090">
    <property type="entry name" value="Chemotax_Me-accpt_rcpt"/>
</dbReference>
<dbReference type="PANTHER" id="PTHR32089:SF112">
    <property type="entry name" value="LYSOZYME-LIKE PROTEIN-RELATED"/>
    <property type="match status" value="1"/>
</dbReference>
<dbReference type="KEGG" id="mag:amb1217"/>
<keyword evidence="5" id="KW-1133">Transmembrane helix</keyword>
<dbReference type="Pfam" id="PF00672">
    <property type="entry name" value="HAMP"/>
    <property type="match status" value="1"/>
</dbReference>
<dbReference type="Gene3D" id="1.10.287.950">
    <property type="entry name" value="Methyl-accepting chemotaxis protein"/>
    <property type="match status" value="1"/>
</dbReference>
<dbReference type="GO" id="GO:0005886">
    <property type="term" value="C:plasma membrane"/>
    <property type="evidence" value="ECO:0007669"/>
    <property type="project" value="UniProtKB-SubCell"/>
</dbReference>
<evidence type="ECO:0000256" key="9">
    <source>
        <dbReference type="PROSITE-ProRule" id="PRU00284"/>
    </source>
</evidence>
<proteinExistence type="inferred from homology"/>
<dbReference type="Gene3D" id="3.30.450.20">
    <property type="entry name" value="PAS domain"/>
    <property type="match status" value="1"/>
</dbReference>
<dbReference type="PROSITE" id="PS50885">
    <property type="entry name" value="HAMP"/>
    <property type="match status" value="1"/>
</dbReference>
<evidence type="ECO:0000256" key="2">
    <source>
        <dbReference type="ARBA" id="ARBA00022475"/>
    </source>
</evidence>
<evidence type="ECO:0000259" key="11">
    <source>
        <dbReference type="PROSITE" id="PS50192"/>
    </source>
</evidence>
<evidence type="ECO:0000259" key="10">
    <source>
        <dbReference type="PROSITE" id="PS50111"/>
    </source>
</evidence>
<evidence type="ECO:0000259" key="12">
    <source>
        <dbReference type="PROSITE" id="PS50885"/>
    </source>
</evidence>
<evidence type="ECO:0000256" key="1">
    <source>
        <dbReference type="ARBA" id="ARBA00004429"/>
    </source>
</evidence>
<dbReference type="Pfam" id="PF17200">
    <property type="entry name" value="sCache_2"/>
    <property type="match status" value="1"/>
</dbReference>
<dbReference type="GO" id="GO:0006935">
    <property type="term" value="P:chemotaxis"/>
    <property type="evidence" value="ECO:0007669"/>
    <property type="project" value="InterPro"/>
</dbReference>
<evidence type="ECO:0000313" key="14">
    <source>
        <dbReference type="Proteomes" id="UP000007058"/>
    </source>
</evidence>
<dbReference type="AlphaFoldDB" id="Q2W804"/>
<organism evidence="13 14">
    <name type="scientific">Paramagnetospirillum magneticum (strain ATCC 700264 / AMB-1)</name>
    <name type="common">Magnetospirillum magneticum</name>
    <dbReference type="NCBI Taxonomy" id="342108"/>
    <lineage>
        <taxon>Bacteria</taxon>
        <taxon>Pseudomonadati</taxon>
        <taxon>Pseudomonadota</taxon>
        <taxon>Alphaproteobacteria</taxon>
        <taxon>Rhodospirillales</taxon>
        <taxon>Magnetospirillaceae</taxon>
        <taxon>Paramagnetospirillum</taxon>
    </lineage>
</organism>
<dbReference type="InterPro" id="IPR033480">
    <property type="entry name" value="sCache_2"/>
</dbReference>
<dbReference type="PANTHER" id="PTHR32089">
    <property type="entry name" value="METHYL-ACCEPTING CHEMOTAXIS PROTEIN MCPB"/>
    <property type="match status" value="1"/>
</dbReference>
<dbReference type="InterPro" id="IPR004089">
    <property type="entry name" value="MCPsignal_dom"/>
</dbReference>
<dbReference type="InterPro" id="IPR000727">
    <property type="entry name" value="T_SNARE_dom"/>
</dbReference>
<dbReference type="EMBL" id="AP007255">
    <property type="protein sequence ID" value="BAE50021.1"/>
    <property type="molecule type" value="Genomic_DNA"/>
</dbReference>
<feature type="domain" description="HAMP" evidence="12">
    <location>
        <begin position="210"/>
        <end position="263"/>
    </location>
</feature>
<evidence type="ECO:0000256" key="7">
    <source>
        <dbReference type="ARBA" id="ARBA00023224"/>
    </source>
</evidence>
<dbReference type="Proteomes" id="UP000007058">
    <property type="component" value="Chromosome"/>
</dbReference>
<evidence type="ECO:0000256" key="8">
    <source>
        <dbReference type="ARBA" id="ARBA00029447"/>
    </source>
</evidence>
<comment type="similarity">
    <text evidence="8">Belongs to the methyl-accepting chemotaxis (MCP) protein family.</text>
</comment>
<dbReference type="STRING" id="342108.amb1217"/>
<dbReference type="SMART" id="SM00304">
    <property type="entry name" value="HAMP"/>
    <property type="match status" value="1"/>
</dbReference>
<sequence length="565" mass="58952">MLGKSGILLKLMTTAVLALVGFAILSAVALTQLRQSMLNDRIEKVAALAEVARGTLKSFHDRAKAGEFDEATAKAQAIETLRPLRYQGDEYFFIYDFDGVNVLHPVRPEREGKNFIDSKDADGKAYIRGMIEGSKTGRAVEFYKFPRPGSDAPVPKVSVALSHAPWKLMVGTGIYIDDIDTAFNAAALRFAGIALVVCLVALGLVTVLSRDIAAPLRRLAEVAQRLARQDYSAQVEKTERKDEIGLLIAAVAVLRDEAASAAEARAAQQESYRTASIQRKQARLQLADDIESSIKRVTDVVVQAVGEMESAAAIVSGAVGEAGAKAGAAASSAEQASGNVATVAAAAEQLSASISEISRQVHESSDTSGRAVAEAERTNALVQGLAEAAGHIGEVVTLINDIAGQTNLLALNATIEAARAGEAGKGFAVVAGEVKHLATQTAKATDEIYNQVNTVQARTREAVDAIASIAATIGRINEIAGAIAAAVEEQGAATAEIARNVQQASAGTQEVSSAMGSLAAATASAGSSADSVQGIAKRLTSEAQALDREVHQFMVSMRSDQGAES</sequence>
<protein>
    <submittedName>
        <fullName evidence="13">Methyl-accepting chemotaxis protein</fullName>
    </submittedName>
</protein>
<feature type="domain" description="T-SNARE coiled-coil homology" evidence="11">
    <location>
        <begin position="456"/>
        <end position="518"/>
    </location>
</feature>
<evidence type="ECO:0000256" key="4">
    <source>
        <dbReference type="ARBA" id="ARBA00022692"/>
    </source>
</evidence>
<keyword evidence="6" id="KW-0472">Membrane</keyword>
<dbReference type="RefSeq" id="WP_011383629.1">
    <property type="nucleotide sequence ID" value="NC_007626.1"/>
</dbReference>
<dbReference type="HOGENOM" id="CLU_000445_107_27_5"/>
<dbReference type="Pfam" id="PF00015">
    <property type="entry name" value="MCPsignal"/>
    <property type="match status" value="1"/>
</dbReference>
<dbReference type="OrthoDB" id="7260004at2"/>
<dbReference type="CDD" id="cd06225">
    <property type="entry name" value="HAMP"/>
    <property type="match status" value="1"/>
</dbReference>
<dbReference type="PROSITE" id="PS50111">
    <property type="entry name" value="CHEMOTAXIS_TRANSDUC_2"/>
    <property type="match status" value="1"/>
</dbReference>
<evidence type="ECO:0000313" key="13">
    <source>
        <dbReference type="EMBL" id="BAE50021.1"/>
    </source>
</evidence>
<evidence type="ECO:0000256" key="5">
    <source>
        <dbReference type="ARBA" id="ARBA00022989"/>
    </source>
</evidence>
<keyword evidence="14" id="KW-1185">Reference proteome</keyword>
<keyword evidence="2" id="KW-1003">Cell membrane</keyword>
<evidence type="ECO:0000256" key="3">
    <source>
        <dbReference type="ARBA" id="ARBA00022519"/>
    </source>
</evidence>
<dbReference type="SMART" id="SM01049">
    <property type="entry name" value="Cache_2"/>
    <property type="match status" value="1"/>
</dbReference>
<feature type="domain" description="Methyl-accepting transducer" evidence="10">
    <location>
        <begin position="304"/>
        <end position="533"/>
    </location>
</feature>
<evidence type="ECO:0000256" key="6">
    <source>
        <dbReference type="ARBA" id="ARBA00023136"/>
    </source>
</evidence>